<sequence>MSAPRIAPGTLSEIGLVNDLVARACGWFAGTGRPNLFTTLAKHRPLFRGWLGFASTIMPRGTLPRRETELAILRVAHLRACNYEFEHHARLGKRAGLTERDVERVKAGADDPDWSERERALMRAATMLHAQRDLDDATWTALRNCMTEKECLELVLLVGHYEMLATAIAALRIQLDNP</sequence>
<evidence type="ECO:0000313" key="2">
    <source>
        <dbReference type="EMBL" id="WXB15210.1"/>
    </source>
</evidence>
<dbReference type="InterPro" id="IPR029032">
    <property type="entry name" value="AhpD-like"/>
</dbReference>
<keyword evidence="3" id="KW-1185">Reference proteome</keyword>
<evidence type="ECO:0000259" key="1">
    <source>
        <dbReference type="Pfam" id="PF02627"/>
    </source>
</evidence>
<dbReference type="Gene3D" id="1.20.1290.10">
    <property type="entry name" value="AhpD-like"/>
    <property type="match status" value="1"/>
</dbReference>
<evidence type="ECO:0000313" key="3">
    <source>
        <dbReference type="Proteomes" id="UP001370348"/>
    </source>
</evidence>
<dbReference type="Pfam" id="PF02627">
    <property type="entry name" value="CMD"/>
    <property type="match status" value="1"/>
</dbReference>
<feature type="domain" description="Carboxymuconolactone decarboxylase-like" evidence="1">
    <location>
        <begin position="46"/>
        <end position="126"/>
    </location>
</feature>
<proteinExistence type="predicted"/>
<dbReference type="InterPro" id="IPR003779">
    <property type="entry name" value="CMD-like"/>
</dbReference>
<name>A0ABZ2M1G3_9BACT</name>
<dbReference type="SUPFAM" id="SSF69118">
    <property type="entry name" value="AhpD-like"/>
    <property type="match status" value="1"/>
</dbReference>
<accession>A0ABZ2M1G3</accession>
<dbReference type="RefSeq" id="WP_394824835.1">
    <property type="nucleotide sequence ID" value="NZ_CP089984.1"/>
</dbReference>
<dbReference type="Proteomes" id="UP001370348">
    <property type="component" value="Chromosome"/>
</dbReference>
<dbReference type="PANTHER" id="PTHR34846:SF5">
    <property type="entry name" value="CARBOXYMUCONOLACTONE DECARBOXYLASE-LIKE DOMAIN-CONTAINING PROTEIN"/>
    <property type="match status" value="1"/>
</dbReference>
<gene>
    <name evidence="2" type="ORF">LZC94_46250</name>
</gene>
<dbReference type="PANTHER" id="PTHR34846">
    <property type="entry name" value="4-CARBOXYMUCONOLACTONE DECARBOXYLASE FAMILY PROTEIN (AFU_ORTHOLOGUE AFUA_6G11590)"/>
    <property type="match status" value="1"/>
</dbReference>
<reference evidence="2 3" key="1">
    <citation type="submission" date="2021-12" db="EMBL/GenBank/DDBJ databases">
        <title>Discovery of the Pendulisporaceae a myxobacterial family with distinct sporulation behavior and unique specialized metabolism.</title>
        <authorList>
            <person name="Garcia R."/>
            <person name="Popoff A."/>
            <person name="Bader C.D."/>
            <person name="Loehr J."/>
            <person name="Walesch S."/>
            <person name="Walt C."/>
            <person name="Boldt J."/>
            <person name="Bunk B."/>
            <person name="Haeckl F.J.F.P.J."/>
            <person name="Gunesch A.P."/>
            <person name="Birkelbach J."/>
            <person name="Nuebel U."/>
            <person name="Pietschmann T."/>
            <person name="Bach T."/>
            <person name="Mueller R."/>
        </authorList>
    </citation>
    <scope>NUCLEOTIDE SEQUENCE [LARGE SCALE GENOMIC DNA]</scope>
    <source>
        <strain evidence="2 3">MSr11954</strain>
    </source>
</reference>
<organism evidence="2 3">
    <name type="scientific">Pendulispora albinea</name>
    <dbReference type="NCBI Taxonomy" id="2741071"/>
    <lineage>
        <taxon>Bacteria</taxon>
        <taxon>Pseudomonadati</taxon>
        <taxon>Myxococcota</taxon>
        <taxon>Myxococcia</taxon>
        <taxon>Myxococcales</taxon>
        <taxon>Sorangiineae</taxon>
        <taxon>Pendulisporaceae</taxon>
        <taxon>Pendulispora</taxon>
    </lineage>
</organism>
<dbReference type="EMBL" id="CP089984">
    <property type="protein sequence ID" value="WXB15210.1"/>
    <property type="molecule type" value="Genomic_DNA"/>
</dbReference>
<protein>
    <submittedName>
        <fullName evidence="2">Carboxymuconolactone decarboxylase family protein</fullName>
    </submittedName>
</protein>